<keyword evidence="6" id="KW-1185">Reference proteome</keyword>
<sequence>MPGSSYAKMRHCVTRKTHREEHGMLGTALRRLLLTAAIFGAAAVTAGAGELTVGLNLPQTGPGSSLGVPMMNAVSLMPPTIGGLKVNYVALDSRTDVTQTAANTRKLITENKADVLIGEVVTPTSLAMVPIAGEAKTPLLATSPIKALAYPVDDVRRWVFKIVPDDDTTAPPVVKYLADKGVKTIGIIGYNDAYLQVWTGLFDQLLPSTGMKVIAVESFERSATSTTPQALKLIAAKPDAIFVAAGGTPAVVPIRDLRQRGFKGIILASHGIGLPDFIDRGGKDVEGVVMVGEPFIIWRDLPADSPYNKLAQKFVPAYQEKFKADPPMMAAHIADCATLLEMAVPEALKRGQPGTQEFKDGLRDALENVKGLYLNNGLLSNSPTNHAGYDPGGQFVMTVKDGAFHLVK</sequence>
<name>A0A4Y9M7X5_9BRAD</name>
<dbReference type="OrthoDB" id="9147078at2"/>
<evidence type="ECO:0000256" key="3">
    <source>
        <dbReference type="ARBA" id="ARBA00022970"/>
    </source>
</evidence>
<dbReference type="PANTHER" id="PTHR30483">
    <property type="entry name" value="LEUCINE-SPECIFIC-BINDING PROTEIN"/>
    <property type="match status" value="1"/>
</dbReference>
<dbReference type="EMBL" id="SPQT01000001">
    <property type="protein sequence ID" value="TFV51250.1"/>
    <property type="molecule type" value="Genomic_DNA"/>
</dbReference>
<dbReference type="AlphaFoldDB" id="A0A4Y9M7X5"/>
<comment type="caution">
    <text evidence="5">The sequence shown here is derived from an EMBL/GenBank/DDBJ whole genome shotgun (WGS) entry which is preliminary data.</text>
</comment>
<dbReference type="InterPro" id="IPR028082">
    <property type="entry name" value="Peripla_BP_I"/>
</dbReference>
<dbReference type="Gene3D" id="3.40.50.2300">
    <property type="match status" value="2"/>
</dbReference>
<comment type="similarity">
    <text evidence="1">Belongs to the leucine-binding protein family.</text>
</comment>
<dbReference type="InterPro" id="IPR051010">
    <property type="entry name" value="BCAA_transport"/>
</dbReference>
<protein>
    <submittedName>
        <fullName evidence="5">ABC transporter substrate-binding protein</fullName>
    </submittedName>
</protein>
<dbReference type="CDD" id="cd06333">
    <property type="entry name" value="PBP1_ABC_RPA1789-like"/>
    <property type="match status" value="1"/>
</dbReference>
<keyword evidence="2" id="KW-0732">Signal</keyword>
<keyword evidence="3" id="KW-0813">Transport</keyword>
<keyword evidence="3" id="KW-0029">Amino-acid transport</keyword>
<evidence type="ECO:0000256" key="2">
    <source>
        <dbReference type="ARBA" id="ARBA00022729"/>
    </source>
</evidence>
<evidence type="ECO:0000313" key="6">
    <source>
        <dbReference type="Proteomes" id="UP000297966"/>
    </source>
</evidence>
<organism evidence="5 6">
    <name type="scientific">Bradyrhizobium niftali</name>
    <dbReference type="NCBI Taxonomy" id="2560055"/>
    <lineage>
        <taxon>Bacteria</taxon>
        <taxon>Pseudomonadati</taxon>
        <taxon>Pseudomonadota</taxon>
        <taxon>Alphaproteobacteria</taxon>
        <taxon>Hyphomicrobiales</taxon>
        <taxon>Nitrobacteraceae</taxon>
        <taxon>Bradyrhizobium</taxon>
    </lineage>
</organism>
<reference evidence="5 6" key="1">
    <citation type="submission" date="2019-03" db="EMBL/GenBank/DDBJ databases">
        <title>Bradyrhizobium diversity isolated from nodules of Chamaecrista fasciculata.</title>
        <authorList>
            <person name="Klepa M.S."/>
            <person name="Urquiaga M.O."/>
            <person name="Hungria M."/>
            <person name="Delamuta J.R."/>
        </authorList>
    </citation>
    <scope>NUCLEOTIDE SEQUENCE [LARGE SCALE GENOMIC DNA]</scope>
    <source>
        <strain evidence="5 6">CNPSo 3448</strain>
    </source>
</reference>
<dbReference type="Proteomes" id="UP000297966">
    <property type="component" value="Unassembled WGS sequence"/>
</dbReference>
<evidence type="ECO:0000313" key="5">
    <source>
        <dbReference type="EMBL" id="TFV51250.1"/>
    </source>
</evidence>
<evidence type="ECO:0000259" key="4">
    <source>
        <dbReference type="Pfam" id="PF13458"/>
    </source>
</evidence>
<evidence type="ECO:0000256" key="1">
    <source>
        <dbReference type="ARBA" id="ARBA00010062"/>
    </source>
</evidence>
<accession>A0A4Y9M7X5</accession>
<feature type="domain" description="Leucine-binding protein" evidence="4">
    <location>
        <begin position="51"/>
        <end position="378"/>
    </location>
</feature>
<dbReference type="PANTHER" id="PTHR30483:SF38">
    <property type="entry name" value="BLR7848 PROTEIN"/>
    <property type="match status" value="1"/>
</dbReference>
<proteinExistence type="inferred from homology"/>
<gene>
    <name evidence="5" type="ORF">E4K65_04030</name>
</gene>
<dbReference type="SUPFAM" id="SSF53822">
    <property type="entry name" value="Periplasmic binding protein-like I"/>
    <property type="match status" value="1"/>
</dbReference>
<dbReference type="GO" id="GO:0006865">
    <property type="term" value="P:amino acid transport"/>
    <property type="evidence" value="ECO:0007669"/>
    <property type="project" value="UniProtKB-KW"/>
</dbReference>
<dbReference type="InterPro" id="IPR028081">
    <property type="entry name" value="Leu-bd"/>
</dbReference>
<dbReference type="Pfam" id="PF13458">
    <property type="entry name" value="Peripla_BP_6"/>
    <property type="match status" value="1"/>
</dbReference>